<dbReference type="InterPro" id="IPR027056">
    <property type="entry name" value="Gluconate_2DH_su3"/>
</dbReference>
<reference evidence="2" key="2">
    <citation type="submission" date="2019-02" db="EMBL/GenBank/DDBJ databases">
        <title>Granulicella sibirica sp. nov., a psychrotolerant acidobacterium isolated from an organic soil layer in forested tundra, West Siberia.</title>
        <authorList>
            <person name="Oshkin I.Y."/>
            <person name="Kulichevskaya I.S."/>
            <person name="Rijpstra W.I.C."/>
            <person name="Sinninghe Damste J.S."/>
            <person name="Rakitin A.L."/>
            <person name="Ravin N.V."/>
            <person name="Dedysh S.N."/>
        </authorList>
    </citation>
    <scope>NUCLEOTIDE SEQUENCE [LARGE SCALE GENOMIC DNA]</scope>
    <source>
        <strain evidence="2">AF10</strain>
    </source>
</reference>
<evidence type="ECO:0000313" key="2">
    <source>
        <dbReference type="Proteomes" id="UP000289437"/>
    </source>
</evidence>
<dbReference type="Proteomes" id="UP000289437">
    <property type="component" value="Unassembled WGS sequence"/>
</dbReference>
<dbReference type="AlphaFoldDB" id="A0A4Q0T9G4"/>
<reference evidence="1 2" key="1">
    <citation type="submission" date="2018-11" db="EMBL/GenBank/DDBJ databases">
        <authorList>
            <person name="Mardanov A.V."/>
            <person name="Ravin N.V."/>
            <person name="Dedysh S.N."/>
        </authorList>
    </citation>
    <scope>NUCLEOTIDE SEQUENCE [LARGE SCALE GENOMIC DNA]</scope>
    <source>
        <strain evidence="1 2">AF10</strain>
    </source>
</reference>
<accession>A0A4Q0T9G4</accession>
<dbReference type="EMBL" id="RDSM01000001">
    <property type="protein sequence ID" value="RXH58758.1"/>
    <property type="molecule type" value="Genomic_DNA"/>
</dbReference>
<keyword evidence="2" id="KW-1185">Reference proteome</keyword>
<dbReference type="Pfam" id="PF13618">
    <property type="entry name" value="Gluconate_2-dh3"/>
    <property type="match status" value="1"/>
</dbReference>
<dbReference type="RefSeq" id="WP_128912693.1">
    <property type="nucleotide sequence ID" value="NZ_RDSM01000001.1"/>
</dbReference>
<comment type="caution">
    <text evidence="1">The sequence shown here is derived from an EMBL/GenBank/DDBJ whole genome shotgun (WGS) entry which is preliminary data.</text>
</comment>
<name>A0A4Q0T9G4_9BACT</name>
<evidence type="ECO:0000313" key="1">
    <source>
        <dbReference type="EMBL" id="RXH58758.1"/>
    </source>
</evidence>
<evidence type="ECO:0008006" key="3">
    <source>
        <dbReference type="Google" id="ProtNLM"/>
    </source>
</evidence>
<sequence>MDRREVLRLLASTAALSALPLEAMQAIHHASAKVAKSYTLKTLNPHQNATVTTIAELIIPATDTPGAKGAKVNEFIDLLLTEWFEPSEKQEFLAGLDDVDARTKAKFSAVFVSCTPKQQTELLTELDAAAMEFAAAQKKTLQTHAAPPPQNFFYQMKKLTLAGYYTSEIGFSQELGKSIIPPEHAGCAPVKGAA</sequence>
<dbReference type="OrthoDB" id="129827at2"/>
<proteinExistence type="predicted"/>
<organism evidence="1 2">
    <name type="scientific">Granulicella sibirica</name>
    <dbReference type="NCBI Taxonomy" id="2479048"/>
    <lineage>
        <taxon>Bacteria</taxon>
        <taxon>Pseudomonadati</taxon>
        <taxon>Acidobacteriota</taxon>
        <taxon>Terriglobia</taxon>
        <taxon>Terriglobales</taxon>
        <taxon>Acidobacteriaceae</taxon>
        <taxon>Granulicella</taxon>
    </lineage>
</organism>
<gene>
    <name evidence="1" type="ORF">GRAN_2068</name>
</gene>
<protein>
    <recommendedName>
        <fullName evidence="3">Gluconate 2-dehydrogenase subunit 3 family protein</fullName>
    </recommendedName>
</protein>